<name>A0A392T533_9FABA</name>
<feature type="compositionally biased region" description="Basic and acidic residues" evidence="1">
    <location>
        <begin position="1"/>
        <end position="25"/>
    </location>
</feature>
<reference evidence="2 3" key="1">
    <citation type="journal article" date="2018" name="Front. Plant Sci.">
        <title>Red Clover (Trifolium pratense) and Zigzag Clover (T. medium) - A Picture of Genomic Similarities and Differences.</title>
        <authorList>
            <person name="Dluhosova J."/>
            <person name="Istvanek J."/>
            <person name="Nedelnik J."/>
            <person name="Repkova J."/>
        </authorList>
    </citation>
    <scope>NUCLEOTIDE SEQUENCE [LARGE SCALE GENOMIC DNA]</scope>
    <source>
        <strain evidence="3">cv. 10/8</strain>
        <tissue evidence="2">Leaf</tissue>
    </source>
</reference>
<dbReference type="AlphaFoldDB" id="A0A392T533"/>
<sequence>MLGERAEKNKNPSKREEKNKEDRGQKTPRGNYIGYTPLNTSRKTILQECANAEFAEVGVRPPREIRENSRTDTTKFCRFHCSA</sequence>
<feature type="region of interest" description="Disordered" evidence="1">
    <location>
        <begin position="1"/>
        <end position="37"/>
    </location>
</feature>
<feature type="non-terminal residue" evidence="2">
    <location>
        <position position="83"/>
    </location>
</feature>
<comment type="caution">
    <text evidence="2">The sequence shown here is derived from an EMBL/GenBank/DDBJ whole genome shotgun (WGS) entry which is preliminary data.</text>
</comment>
<keyword evidence="3" id="KW-1185">Reference proteome</keyword>
<evidence type="ECO:0008006" key="4">
    <source>
        <dbReference type="Google" id="ProtNLM"/>
    </source>
</evidence>
<accession>A0A392T533</accession>
<dbReference type="Proteomes" id="UP000265520">
    <property type="component" value="Unassembled WGS sequence"/>
</dbReference>
<dbReference type="EMBL" id="LXQA010493722">
    <property type="protein sequence ID" value="MCI55286.1"/>
    <property type="molecule type" value="Genomic_DNA"/>
</dbReference>
<proteinExistence type="predicted"/>
<evidence type="ECO:0000256" key="1">
    <source>
        <dbReference type="SAM" id="MobiDB-lite"/>
    </source>
</evidence>
<organism evidence="2 3">
    <name type="scientific">Trifolium medium</name>
    <dbReference type="NCBI Taxonomy" id="97028"/>
    <lineage>
        <taxon>Eukaryota</taxon>
        <taxon>Viridiplantae</taxon>
        <taxon>Streptophyta</taxon>
        <taxon>Embryophyta</taxon>
        <taxon>Tracheophyta</taxon>
        <taxon>Spermatophyta</taxon>
        <taxon>Magnoliopsida</taxon>
        <taxon>eudicotyledons</taxon>
        <taxon>Gunneridae</taxon>
        <taxon>Pentapetalae</taxon>
        <taxon>rosids</taxon>
        <taxon>fabids</taxon>
        <taxon>Fabales</taxon>
        <taxon>Fabaceae</taxon>
        <taxon>Papilionoideae</taxon>
        <taxon>50 kb inversion clade</taxon>
        <taxon>NPAAA clade</taxon>
        <taxon>Hologalegina</taxon>
        <taxon>IRL clade</taxon>
        <taxon>Trifolieae</taxon>
        <taxon>Trifolium</taxon>
    </lineage>
</organism>
<evidence type="ECO:0000313" key="3">
    <source>
        <dbReference type="Proteomes" id="UP000265520"/>
    </source>
</evidence>
<protein>
    <recommendedName>
        <fullName evidence="4">Gag-pol polyprotein</fullName>
    </recommendedName>
</protein>
<evidence type="ECO:0000313" key="2">
    <source>
        <dbReference type="EMBL" id="MCI55286.1"/>
    </source>
</evidence>